<comment type="caution">
    <text evidence="2">The sequence shown here is derived from an EMBL/GenBank/DDBJ whole genome shotgun (WGS) entry which is preliminary data.</text>
</comment>
<reference evidence="2 3" key="1">
    <citation type="submission" date="2016-09" db="EMBL/GenBank/DDBJ databases">
        <title>Genome-resolved meta-omics ties microbial dynamics to process performance in biotechnology for thiocyanate degradation.</title>
        <authorList>
            <person name="Kantor R.S."/>
            <person name="Huddy R.J."/>
            <person name="Iyer R."/>
            <person name="Thomas B.C."/>
            <person name="Brown C.T."/>
            <person name="Anantharaman K."/>
            <person name="Tringe S."/>
            <person name="Hettich R.L."/>
            <person name="Harrison S.T."/>
            <person name="Banfield J.F."/>
        </authorList>
    </citation>
    <scope>NUCLEOTIDE SEQUENCE [LARGE SCALE GENOMIC DNA]</scope>
    <source>
        <strain evidence="2">59-99</strain>
    </source>
</reference>
<feature type="transmembrane region" description="Helical" evidence="1">
    <location>
        <begin position="20"/>
        <end position="40"/>
    </location>
</feature>
<dbReference type="PROSITE" id="PS51257">
    <property type="entry name" value="PROKAR_LIPOPROTEIN"/>
    <property type="match status" value="1"/>
</dbReference>
<dbReference type="Proteomes" id="UP000184233">
    <property type="component" value="Unassembled WGS sequence"/>
</dbReference>
<keyword evidence="1" id="KW-0472">Membrane</keyword>
<gene>
    <name evidence="2" type="ORF">BGO89_07680</name>
</gene>
<keyword evidence="1" id="KW-1133">Transmembrane helix</keyword>
<organism evidence="2 3">
    <name type="scientific">Candidatus Kapaibacterium thiocyanatum</name>
    <dbReference type="NCBI Taxonomy" id="1895771"/>
    <lineage>
        <taxon>Bacteria</taxon>
        <taxon>Pseudomonadati</taxon>
        <taxon>Candidatus Kapaibacteriota</taxon>
        <taxon>Candidatus Kapaibacteriia</taxon>
        <taxon>Candidatus Kapaibacteriales</taxon>
        <taxon>Candidatus Kapaibacteriaceae</taxon>
        <taxon>Candidatus Kapaibacterium</taxon>
    </lineage>
</organism>
<dbReference type="STRING" id="1895771.BGO89_07680"/>
<evidence type="ECO:0000313" key="3">
    <source>
        <dbReference type="Proteomes" id="UP000184233"/>
    </source>
</evidence>
<sequence>MLRSRLPSTAPDHPHSFTLTGILIAIVLISTGCGGMNGTYIEPPKGPRGLCSLIVDNNFSSDIVIKLYEVKDPTQALHYMYVSGKSTAVVEGIAPGNLMMRYSMGREWDKTKKMFLHDRANFETDQVFKFEQSETEVSTSDGIRKEKHWSVQQLKLNANGVEGNVTTSQIDDDEFQDRK</sequence>
<protein>
    <submittedName>
        <fullName evidence="2">Uncharacterized protein</fullName>
    </submittedName>
</protein>
<evidence type="ECO:0000313" key="2">
    <source>
        <dbReference type="EMBL" id="OJX57840.1"/>
    </source>
</evidence>
<accession>A0A1M3KZP4</accession>
<dbReference type="EMBL" id="MKVH01000021">
    <property type="protein sequence ID" value="OJX57840.1"/>
    <property type="molecule type" value="Genomic_DNA"/>
</dbReference>
<evidence type="ECO:0000256" key="1">
    <source>
        <dbReference type="SAM" id="Phobius"/>
    </source>
</evidence>
<keyword evidence="1" id="KW-0812">Transmembrane</keyword>
<dbReference type="AlphaFoldDB" id="A0A1M3KZP4"/>
<name>A0A1M3KZP4_9BACT</name>
<proteinExistence type="predicted"/>